<dbReference type="Gramene" id="ERN03221">
    <property type="protein sequence ID" value="ERN03221"/>
    <property type="gene ID" value="AMTR_s00003p00166850"/>
</dbReference>
<dbReference type="Proteomes" id="UP000017836">
    <property type="component" value="Unassembled WGS sequence"/>
</dbReference>
<dbReference type="HOGENOM" id="CLU_1221145_0_0_1"/>
<evidence type="ECO:0000313" key="3">
    <source>
        <dbReference type="EMBL" id="ERN03221.1"/>
    </source>
</evidence>
<feature type="region of interest" description="Disordered" evidence="1">
    <location>
        <begin position="1"/>
        <end position="149"/>
    </location>
</feature>
<feature type="compositionally biased region" description="Basic and acidic residues" evidence="1">
    <location>
        <begin position="40"/>
        <end position="103"/>
    </location>
</feature>
<feature type="compositionally biased region" description="Basic residues" evidence="1">
    <location>
        <begin position="1"/>
        <end position="11"/>
    </location>
</feature>
<protein>
    <submittedName>
        <fullName evidence="3">Uncharacterized protein</fullName>
    </submittedName>
</protein>
<name>W1P6M0_AMBTC</name>
<keyword evidence="2" id="KW-0472">Membrane</keyword>
<gene>
    <name evidence="3" type="ORF">AMTR_s00003p00166850</name>
</gene>
<keyword evidence="2" id="KW-1133">Transmembrane helix</keyword>
<keyword evidence="2" id="KW-0812">Transmembrane</keyword>
<evidence type="ECO:0000256" key="2">
    <source>
        <dbReference type="SAM" id="Phobius"/>
    </source>
</evidence>
<reference evidence="4" key="1">
    <citation type="journal article" date="2013" name="Science">
        <title>The Amborella genome and the evolution of flowering plants.</title>
        <authorList>
            <consortium name="Amborella Genome Project"/>
        </authorList>
    </citation>
    <scope>NUCLEOTIDE SEQUENCE [LARGE SCALE GENOMIC DNA]</scope>
</reference>
<sequence>MEIERRKLKRKPLADCTNTISRASSEIKKSFAKPKVQNPKKFESKTGRKNPPKDDTKTCGENPKKNDSKFNGENPKKHDSKISGENRKKHDSRTSGENSEKYDTSTSSNDAVSKEIQRFWPANPSVRRSTEAGLNGSKSIDQDEVPWSQSDTRKNAEVLPASCPPMVPIARFWRHSNMAHPSNRKPPTCVGGTVAWLILIIVVMGELAETLRASGSGSLASPMPFLV</sequence>
<accession>W1P6M0</accession>
<organism evidence="3 4">
    <name type="scientific">Amborella trichopoda</name>
    <dbReference type="NCBI Taxonomy" id="13333"/>
    <lineage>
        <taxon>Eukaryota</taxon>
        <taxon>Viridiplantae</taxon>
        <taxon>Streptophyta</taxon>
        <taxon>Embryophyta</taxon>
        <taxon>Tracheophyta</taxon>
        <taxon>Spermatophyta</taxon>
        <taxon>Magnoliopsida</taxon>
        <taxon>Amborellales</taxon>
        <taxon>Amborellaceae</taxon>
        <taxon>Amborella</taxon>
    </lineage>
</organism>
<dbReference type="EMBL" id="KI394358">
    <property type="protein sequence ID" value="ERN03221.1"/>
    <property type="molecule type" value="Genomic_DNA"/>
</dbReference>
<feature type="transmembrane region" description="Helical" evidence="2">
    <location>
        <begin position="188"/>
        <end position="208"/>
    </location>
</feature>
<evidence type="ECO:0000256" key="1">
    <source>
        <dbReference type="SAM" id="MobiDB-lite"/>
    </source>
</evidence>
<proteinExistence type="predicted"/>
<dbReference type="AlphaFoldDB" id="W1P6M0"/>
<evidence type="ECO:0000313" key="4">
    <source>
        <dbReference type="Proteomes" id="UP000017836"/>
    </source>
</evidence>
<keyword evidence="4" id="KW-1185">Reference proteome</keyword>